<gene>
    <name evidence="1" type="ORF">Godav_021062</name>
</gene>
<proteinExistence type="predicted"/>
<comment type="caution">
    <text evidence="1">The sequence shown here is derived from an EMBL/GenBank/DDBJ whole genome shotgun (WGS) entry which is preliminary data.</text>
</comment>
<reference evidence="1 2" key="1">
    <citation type="journal article" date="2019" name="Genome Biol. Evol.">
        <title>Insights into the evolution of the New World diploid cottons (Gossypium, subgenus Houzingenia) based on genome sequencing.</title>
        <authorList>
            <person name="Grover C.E."/>
            <person name="Arick M.A. 2nd"/>
            <person name="Thrash A."/>
            <person name="Conover J.L."/>
            <person name="Sanders W.S."/>
            <person name="Peterson D.G."/>
            <person name="Frelichowski J.E."/>
            <person name="Scheffler J.A."/>
            <person name="Scheffler B.E."/>
            <person name="Wendel J.F."/>
        </authorList>
    </citation>
    <scope>NUCLEOTIDE SEQUENCE [LARGE SCALE GENOMIC DNA]</scope>
    <source>
        <strain evidence="1">27</strain>
        <tissue evidence="1">Leaf</tissue>
    </source>
</reference>
<accession>A0A7J8R5C8</accession>
<dbReference type="AlphaFoldDB" id="A0A7J8R5C8"/>
<evidence type="ECO:0000313" key="2">
    <source>
        <dbReference type="Proteomes" id="UP000593561"/>
    </source>
</evidence>
<dbReference type="Proteomes" id="UP000593561">
    <property type="component" value="Unassembled WGS sequence"/>
</dbReference>
<protein>
    <submittedName>
        <fullName evidence="1">Uncharacterized protein</fullName>
    </submittedName>
</protein>
<sequence>MVSIVQEFYASLWDQESRNIECHMWDIVPVRGKEVRVTPRIIYDFYNAPYYEKDFIDETDLEYFRDIDMDNIINFLIEGRGEWKYRSEKAGEIDKWIHHNMKRCISGQKVQHEEEKREKRKKMKEGKYFHGKMLVTLPTRMPWKF</sequence>
<name>A0A7J8R5C8_GOSDV</name>
<keyword evidence="2" id="KW-1185">Reference proteome</keyword>
<evidence type="ECO:0000313" key="1">
    <source>
        <dbReference type="EMBL" id="MBA0608905.1"/>
    </source>
</evidence>
<organism evidence="1 2">
    <name type="scientific">Gossypium davidsonii</name>
    <name type="common">Davidson's cotton</name>
    <name type="synonym">Gossypium klotzschianum subsp. davidsonii</name>
    <dbReference type="NCBI Taxonomy" id="34287"/>
    <lineage>
        <taxon>Eukaryota</taxon>
        <taxon>Viridiplantae</taxon>
        <taxon>Streptophyta</taxon>
        <taxon>Embryophyta</taxon>
        <taxon>Tracheophyta</taxon>
        <taxon>Spermatophyta</taxon>
        <taxon>Magnoliopsida</taxon>
        <taxon>eudicotyledons</taxon>
        <taxon>Gunneridae</taxon>
        <taxon>Pentapetalae</taxon>
        <taxon>rosids</taxon>
        <taxon>malvids</taxon>
        <taxon>Malvales</taxon>
        <taxon>Malvaceae</taxon>
        <taxon>Malvoideae</taxon>
        <taxon>Gossypium</taxon>
    </lineage>
</organism>
<dbReference type="EMBL" id="JABFAC010000003">
    <property type="protein sequence ID" value="MBA0608905.1"/>
    <property type="molecule type" value="Genomic_DNA"/>
</dbReference>